<evidence type="ECO:0000259" key="1">
    <source>
        <dbReference type="Pfam" id="PF08100"/>
    </source>
</evidence>
<dbReference type="GO" id="GO:0008168">
    <property type="term" value="F:methyltransferase activity"/>
    <property type="evidence" value="ECO:0007669"/>
    <property type="project" value="InterPro"/>
</dbReference>
<dbReference type="SUPFAM" id="SSF53335">
    <property type="entry name" value="S-adenosyl-L-methionine-dependent methyltransferases"/>
    <property type="match status" value="1"/>
</dbReference>
<proteinExistence type="predicted"/>
<sequence>MEDISAALKAAEELVEALKKYKGGSPADPLDLLSRTDKVRAALEQPFNVLSRQTEVIVAAGALYSLILTGAIQKVPNDGSITAEELAAAVDVDVSAITRLMRVAISNGVFIKTSADVYAHNALSQAYQVHALGGFFLVSMDFNTSFTKLPEYVEAHKPGGLFDLKKSPFAFVFGKEGLTYYGLLEEDVEKRDVWNKTIQSIEKNMPIAGMFLFSSLKEQAEKEPDRPFFLKLQEQIPGVFGGKLILQDLPIVLDSLKPEEIPNIKKMAYDIFTPQPMLMSTSCDAFSMTFTTVCIDILKNTALAMGPDSRLIICDMLVPEKITADTPKDVYGMDLNLIMMSGREKQLKEFEAMFAIVGLELVKIWPSGNGTTVQLETRLKRS</sequence>
<dbReference type="Pfam" id="PF08100">
    <property type="entry name" value="Dimerisation"/>
    <property type="match status" value="1"/>
</dbReference>
<accession>A0AAE0KKH2</accession>
<dbReference type="InterPro" id="IPR012967">
    <property type="entry name" value="COMT_dimerisation"/>
</dbReference>
<name>A0AAE0KKH2_9PEZI</name>
<organism evidence="2 3">
    <name type="scientific">Podospora didyma</name>
    <dbReference type="NCBI Taxonomy" id="330526"/>
    <lineage>
        <taxon>Eukaryota</taxon>
        <taxon>Fungi</taxon>
        <taxon>Dikarya</taxon>
        <taxon>Ascomycota</taxon>
        <taxon>Pezizomycotina</taxon>
        <taxon>Sordariomycetes</taxon>
        <taxon>Sordariomycetidae</taxon>
        <taxon>Sordariales</taxon>
        <taxon>Podosporaceae</taxon>
        <taxon>Podospora</taxon>
    </lineage>
</organism>
<reference evidence="2" key="1">
    <citation type="journal article" date="2023" name="Mol. Phylogenet. Evol.">
        <title>Genome-scale phylogeny and comparative genomics of the fungal order Sordariales.</title>
        <authorList>
            <person name="Hensen N."/>
            <person name="Bonometti L."/>
            <person name="Westerberg I."/>
            <person name="Brannstrom I.O."/>
            <person name="Guillou S."/>
            <person name="Cros-Aarteil S."/>
            <person name="Calhoun S."/>
            <person name="Haridas S."/>
            <person name="Kuo A."/>
            <person name="Mondo S."/>
            <person name="Pangilinan J."/>
            <person name="Riley R."/>
            <person name="LaButti K."/>
            <person name="Andreopoulos B."/>
            <person name="Lipzen A."/>
            <person name="Chen C."/>
            <person name="Yan M."/>
            <person name="Daum C."/>
            <person name="Ng V."/>
            <person name="Clum A."/>
            <person name="Steindorff A."/>
            <person name="Ohm R.A."/>
            <person name="Martin F."/>
            <person name="Silar P."/>
            <person name="Natvig D.O."/>
            <person name="Lalanne C."/>
            <person name="Gautier V."/>
            <person name="Ament-Velasquez S.L."/>
            <person name="Kruys A."/>
            <person name="Hutchinson M.I."/>
            <person name="Powell A.J."/>
            <person name="Barry K."/>
            <person name="Miller A.N."/>
            <person name="Grigoriev I.V."/>
            <person name="Debuchy R."/>
            <person name="Gladieux P."/>
            <person name="Hiltunen Thoren M."/>
            <person name="Johannesson H."/>
        </authorList>
    </citation>
    <scope>NUCLEOTIDE SEQUENCE</scope>
    <source>
        <strain evidence="2">CBS 232.78</strain>
    </source>
</reference>
<dbReference type="Gene3D" id="1.10.10.10">
    <property type="entry name" value="Winged helix-like DNA-binding domain superfamily/Winged helix DNA-binding domain"/>
    <property type="match status" value="1"/>
</dbReference>
<dbReference type="AlphaFoldDB" id="A0AAE0KKH2"/>
<dbReference type="PANTHER" id="PTHR43712:SF11">
    <property type="entry name" value="O-METHYLTRANSFERASE (AFU_ORTHOLOGUE AFUA_2G17820)-RELATED"/>
    <property type="match status" value="1"/>
</dbReference>
<gene>
    <name evidence="2" type="ORF">B0H63DRAFT_502416</name>
</gene>
<dbReference type="GO" id="GO:0046983">
    <property type="term" value="F:protein dimerization activity"/>
    <property type="evidence" value="ECO:0007669"/>
    <property type="project" value="InterPro"/>
</dbReference>
<dbReference type="InterPro" id="IPR029063">
    <property type="entry name" value="SAM-dependent_MTases_sf"/>
</dbReference>
<protein>
    <recommendedName>
        <fullName evidence="1">O-methyltransferase dimerisation domain-containing protein</fullName>
    </recommendedName>
</protein>
<dbReference type="InterPro" id="IPR016461">
    <property type="entry name" value="COMT-like"/>
</dbReference>
<feature type="domain" description="O-methyltransferase dimerisation" evidence="1">
    <location>
        <begin position="70"/>
        <end position="127"/>
    </location>
</feature>
<dbReference type="InterPro" id="IPR036388">
    <property type="entry name" value="WH-like_DNA-bd_sf"/>
</dbReference>
<dbReference type="EMBL" id="JAULSW010000006">
    <property type="protein sequence ID" value="KAK3377872.1"/>
    <property type="molecule type" value="Genomic_DNA"/>
</dbReference>
<comment type="caution">
    <text evidence="2">The sequence shown here is derived from an EMBL/GenBank/DDBJ whole genome shotgun (WGS) entry which is preliminary data.</text>
</comment>
<dbReference type="Gene3D" id="3.40.50.150">
    <property type="entry name" value="Vaccinia Virus protein VP39"/>
    <property type="match status" value="1"/>
</dbReference>
<dbReference type="Proteomes" id="UP001285441">
    <property type="component" value="Unassembled WGS sequence"/>
</dbReference>
<dbReference type="PANTHER" id="PTHR43712">
    <property type="entry name" value="PUTATIVE (AFU_ORTHOLOGUE AFUA_4G14580)-RELATED"/>
    <property type="match status" value="1"/>
</dbReference>
<reference evidence="2" key="2">
    <citation type="submission" date="2023-06" db="EMBL/GenBank/DDBJ databases">
        <authorList>
            <consortium name="Lawrence Berkeley National Laboratory"/>
            <person name="Haridas S."/>
            <person name="Hensen N."/>
            <person name="Bonometti L."/>
            <person name="Westerberg I."/>
            <person name="Brannstrom I.O."/>
            <person name="Guillou S."/>
            <person name="Cros-Aarteil S."/>
            <person name="Calhoun S."/>
            <person name="Kuo A."/>
            <person name="Mondo S."/>
            <person name="Pangilinan J."/>
            <person name="Riley R."/>
            <person name="LaButti K."/>
            <person name="Andreopoulos B."/>
            <person name="Lipzen A."/>
            <person name="Chen C."/>
            <person name="Yanf M."/>
            <person name="Daum C."/>
            <person name="Ng V."/>
            <person name="Clum A."/>
            <person name="Steindorff A."/>
            <person name="Ohm R."/>
            <person name="Martin F."/>
            <person name="Silar P."/>
            <person name="Natvig D."/>
            <person name="Lalanne C."/>
            <person name="Gautier V."/>
            <person name="Ament-velasquez S.L."/>
            <person name="Kruys A."/>
            <person name="Hutchinson M.I."/>
            <person name="Powell A.J."/>
            <person name="Barry K."/>
            <person name="Miller A.N."/>
            <person name="Grigoriev I.V."/>
            <person name="Debuchy R."/>
            <person name="Gladieux P."/>
            <person name="Thoren M.H."/>
            <person name="Johannesson H."/>
        </authorList>
    </citation>
    <scope>NUCLEOTIDE SEQUENCE</scope>
    <source>
        <strain evidence="2">CBS 232.78</strain>
    </source>
</reference>
<dbReference type="InterPro" id="IPR036390">
    <property type="entry name" value="WH_DNA-bd_sf"/>
</dbReference>
<dbReference type="SUPFAM" id="SSF46785">
    <property type="entry name" value="Winged helix' DNA-binding domain"/>
    <property type="match status" value="1"/>
</dbReference>
<dbReference type="PIRSF" id="PIRSF005739">
    <property type="entry name" value="O-mtase"/>
    <property type="match status" value="1"/>
</dbReference>
<evidence type="ECO:0000313" key="3">
    <source>
        <dbReference type="Proteomes" id="UP001285441"/>
    </source>
</evidence>
<keyword evidence="3" id="KW-1185">Reference proteome</keyword>
<evidence type="ECO:0000313" key="2">
    <source>
        <dbReference type="EMBL" id="KAK3377872.1"/>
    </source>
</evidence>